<dbReference type="Gene3D" id="1.10.287.10">
    <property type="entry name" value="S15/NS1, RNA-binding"/>
    <property type="match status" value="1"/>
</dbReference>
<dbReference type="OMA" id="HLQEHRN"/>
<dbReference type="FunCoup" id="G2QPC8">
    <property type="interactions" value="220"/>
</dbReference>
<evidence type="ECO:0000313" key="6">
    <source>
        <dbReference type="Proteomes" id="UP000007322"/>
    </source>
</evidence>
<dbReference type="GO" id="GO:0005737">
    <property type="term" value="C:cytoplasm"/>
    <property type="evidence" value="ECO:0007669"/>
    <property type="project" value="UniProtKB-ARBA"/>
</dbReference>
<dbReference type="SUPFAM" id="SSF47060">
    <property type="entry name" value="S15/NS1 RNA-binding domain"/>
    <property type="match status" value="1"/>
</dbReference>
<sequence length="317" mass="35388">MPPRIPAPQGLRSLALCLRPRPAPTPAPSLLPLVQTANLSMKEKKKRMKQDPYGWAQAQQRKNAHLKRREEIEAERKAAYGDPVHGITTPFVESFDSAGQEPLSPENPEAGGEQHPLPTSPHIRNYLLSQEELDKAIEYSRRVTMPLTNAESATTDPTAEAAELEEHARKHAKAVEALRRITDLKNAGAKDRKHANIRRCIETFGRHVTDHTLENAAPPPGPGQEPKPKPVRAGPDTGSSEVQIAILTAKIRALALALEGPKGHKDKNNKRSLRRLCHKRQRLLRYLERKERGSGRWQYLVQTLGLTPATYKDQISI</sequence>
<proteinExistence type="inferred from homology"/>
<organism evidence="5 6">
    <name type="scientific">Thermothelomyces thermophilus (strain ATCC 42464 / BCRC 31852 / DSM 1799)</name>
    <name type="common">Sporotrichum thermophile</name>
    <dbReference type="NCBI Taxonomy" id="573729"/>
    <lineage>
        <taxon>Eukaryota</taxon>
        <taxon>Fungi</taxon>
        <taxon>Dikarya</taxon>
        <taxon>Ascomycota</taxon>
        <taxon>Pezizomycotina</taxon>
        <taxon>Sordariomycetes</taxon>
        <taxon>Sordariomycetidae</taxon>
        <taxon>Sordariales</taxon>
        <taxon>Chaetomiaceae</taxon>
        <taxon>Thermothelomyces</taxon>
    </lineage>
</organism>
<reference evidence="5 6" key="1">
    <citation type="journal article" date="2011" name="Nat. Biotechnol.">
        <title>Comparative genomic analysis of the thermophilic biomass-degrading fungi Myceliophthora thermophila and Thielavia terrestris.</title>
        <authorList>
            <person name="Berka R.M."/>
            <person name="Grigoriev I.V."/>
            <person name="Otillar R."/>
            <person name="Salamov A."/>
            <person name="Grimwood J."/>
            <person name="Reid I."/>
            <person name="Ishmael N."/>
            <person name="John T."/>
            <person name="Darmond C."/>
            <person name="Moisan M.-C."/>
            <person name="Henrissat B."/>
            <person name="Coutinho P.M."/>
            <person name="Lombard V."/>
            <person name="Natvig D.O."/>
            <person name="Lindquist E."/>
            <person name="Schmutz J."/>
            <person name="Lucas S."/>
            <person name="Harris P."/>
            <person name="Powlowski J."/>
            <person name="Bellemare A."/>
            <person name="Taylor D."/>
            <person name="Butler G."/>
            <person name="de Vries R.P."/>
            <person name="Allijn I.E."/>
            <person name="van den Brink J."/>
            <person name="Ushinsky S."/>
            <person name="Storms R."/>
            <person name="Powell A.J."/>
            <person name="Paulsen I.T."/>
            <person name="Elbourne L.D.H."/>
            <person name="Baker S.E."/>
            <person name="Magnuson J."/>
            <person name="LaBoissiere S."/>
            <person name="Clutterbuck A.J."/>
            <person name="Martinez D."/>
            <person name="Wogulis M."/>
            <person name="de Leon A.L."/>
            <person name="Rey M.W."/>
            <person name="Tsang A."/>
        </authorList>
    </citation>
    <scope>NUCLEOTIDE SEQUENCE [LARGE SCALE GENOMIC DNA]</scope>
    <source>
        <strain evidence="6">ATCC 42464 / BCRC 31852 / DSM 1799</strain>
    </source>
</reference>
<dbReference type="VEuPathDB" id="FungiDB:MYCTH_2121249"/>
<keyword evidence="3" id="KW-0687">Ribonucleoprotein</keyword>
<dbReference type="eggNOG" id="KOG2815">
    <property type="taxonomic scope" value="Eukaryota"/>
</dbReference>
<keyword evidence="2" id="KW-0689">Ribosomal protein</keyword>
<dbReference type="AlphaFoldDB" id="G2QPC8"/>
<feature type="region of interest" description="Disordered" evidence="4">
    <location>
        <begin position="42"/>
        <end position="69"/>
    </location>
</feature>
<dbReference type="SMART" id="SM01387">
    <property type="entry name" value="Ribosomal_S15"/>
    <property type="match status" value="1"/>
</dbReference>
<dbReference type="Proteomes" id="UP000007322">
    <property type="component" value="Chromosome 7"/>
</dbReference>
<dbReference type="CDD" id="cd00353">
    <property type="entry name" value="Ribosomal_S15p_S13e"/>
    <property type="match status" value="1"/>
</dbReference>
<evidence type="ECO:0000256" key="3">
    <source>
        <dbReference type="ARBA" id="ARBA00023274"/>
    </source>
</evidence>
<evidence type="ECO:0000256" key="2">
    <source>
        <dbReference type="ARBA" id="ARBA00022980"/>
    </source>
</evidence>
<dbReference type="PANTHER" id="PTHR23321:SF26">
    <property type="entry name" value="SMALL RIBOSOMAL SUBUNIT PROTEIN US15M"/>
    <property type="match status" value="1"/>
</dbReference>
<accession>G2QPC8</accession>
<dbReference type="GO" id="GO:0005840">
    <property type="term" value="C:ribosome"/>
    <property type="evidence" value="ECO:0007669"/>
    <property type="project" value="UniProtKB-KW"/>
</dbReference>
<dbReference type="Pfam" id="PF00312">
    <property type="entry name" value="Ribosomal_S15"/>
    <property type="match status" value="1"/>
</dbReference>
<dbReference type="PANTHER" id="PTHR23321">
    <property type="entry name" value="RIBOSOMAL PROTEIN S15, BACTERIAL AND ORGANELLAR"/>
    <property type="match status" value="1"/>
</dbReference>
<feature type="region of interest" description="Disordered" evidence="4">
    <location>
        <begin position="95"/>
        <end position="120"/>
    </location>
</feature>
<dbReference type="GO" id="GO:0006412">
    <property type="term" value="P:translation"/>
    <property type="evidence" value="ECO:0007669"/>
    <property type="project" value="InterPro"/>
</dbReference>
<dbReference type="GeneID" id="11506815"/>
<dbReference type="EMBL" id="CP003008">
    <property type="protein sequence ID" value="AEO61441.1"/>
    <property type="molecule type" value="Genomic_DNA"/>
</dbReference>
<evidence type="ECO:0000313" key="5">
    <source>
        <dbReference type="EMBL" id="AEO61441.1"/>
    </source>
</evidence>
<dbReference type="InterPro" id="IPR009068">
    <property type="entry name" value="uS15_NS1_RNA-bd_sf"/>
</dbReference>
<evidence type="ECO:0000256" key="1">
    <source>
        <dbReference type="ARBA" id="ARBA00008434"/>
    </source>
</evidence>
<gene>
    <name evidence="5" type="ORF">MYCTH_2121249</name>
</gene>
<keyword evidence="6" id="KW-1185">Reference proteome</keyword>
<feature type="region of interest" description="Disordered" evidence="4">
    <location>
        <begin position="208"/>
        <end position="239"/>
    </location>
</feature>
<dbReference type="HOGENOM" id="CLU_078264_0_0_1"/>
<name>G2QPC8_THET4</name>
<dbReference type="KEGG" id="mtm:MYCTH_2121249"/>
<comment type="similarity">
    <text evidence="1">Belongs to the universal ribosomal protein uS15 family.</text>
</comment>
<dbReference type="InParanoid" id="G2QPC8"/>
<dbReference type="InterPro" id="IPR000589">
    <property type="entry name" value="Ribosomal_uS15"/>
</dbReference>
<evidence type="ECO:0008006" key="7">
    <source>
        <dbReference type="Google" id="ProtNLM"/>
    </source>
</evidence>
<protein>
    <recommendedName>
        <fullName evidence="7">Ribosomal protein S15-like protein</fullName>
    </recommendedName>
</protein>
<dbReference type="InterPro" id="IPR005290">
    <property type="entry name" value="Ribosomal_uS15_bac-type"/>
</dbReference>
<dbReference type="STRING" id="573729.G2QPC8"/>
<dbReference type="OrthoDB" id="441444at2759"/>
<dbReference type="RefSeq" id="XP_003666686.1">
    <property type="nucleotide sequence ID" value="XM_003666638.1"/>
</dbReference>
<dbReference type="GO" id="GO:0003735">
    <property type="term" value="F:structural constituent of ribosome"/>
    <property type="evidence" value="ECO:0007669"/>
    <property type="project" value="InterPro"/>
</dbReference>
<evidence type="ECO:0000256" key="4">
    <source>
        <dbReference type="SAM" id="MobiDB-lite"/>
    </source>
</evidence>
<dbReference type="GO" id="GO:1990904">
    <property type="term" value="C:ribonucleoprotein complex"/>
    <property type="evidence" value="ECO:0007669"/>
    <property type="project" value="UniProtKB-KW"/>
</dbReference>